<sequence>MYHNMHANTLRRVWKEVKEVNADFFNLRTVISPDLVNDDASRFDFIMSPNDGAMAHLILVGKLYIPDMYPVEPPIVQLYTPTQRFNVDAYRHSIGDGTPRSSMCFDILRSEAARGTWKSEYTLSSLFASLMSAIVSFYVTQQYSNTERPEYISMATLRRVKHDAKTVYEEHKDHLPDVPRIPLVEAMPVPARSLFAPQDIEAGSPELLTSEPIFLQTGSDEVYSFAIDLSNLHAGVIFSVILSNSTDLVGKNSGTILVRNGVTATAARKRAGKQTKWFYHGKPMNDGDMRLHVSIGRDQMTFAHYEGKEGKLYVHGDCPVSRLDENSIGDVKDVPFYVHIYTKVKTGDPDGRQEGPVWIKTLDIEEKGYIHESMGEDERKEDWGFEMVKREDVVEEEEGQEVIENDDELANDLGGLALVL</sequence>
<dbReference type="SUPFAM" id="SSF54495">
    <property type="entry name" value="UBC-like"/>
    <property type="match status" value="1"/>
</dbReference>
<dbReference type="EMBL" id="JAGMVJ010000007">
    <property type="protein sequence ID" value="KAH7088950.1"/>
    <property type="molecule type" value="Genomic_DNA"/>
</dbReference>
<organism evidence="2 3">
    <name type="scientific">Paraphoma chrysanthemicola</name>
    <dbReference type="NCBI Taxonomy" id="798071"/>
    <lineage>
        <taxon>Eukaryota</taxon>
        <taxon>Fungi</taxon>
        <taxon>Dikarya</taxon>
        <taxon>Ascomycota</taxon>
        <taxon>Pezizomycotina</taxon>
        <taxon>Dothideomycetes</taxon>
        <taxon>Pleosporomycetidae</taxon>
        <taxon>Pleosporales</taxon>
        <taxon>Pleosporineae</taxon>
        <taxon>Phaeosphaeriaceae</taxon>
        <taxon>Paraphoma</taxon>
    </lineage>
</organism>
<protein>
    <recommendedName>
        <fullName evidence="1">UBC core domain-containing protein</fullName>
    </recommendedName>
</protein>
<comment type="caution">
    <text evidence="2">The sequence shown here is derived from an EMBL/GenBank/DDBJ whole genome shotgun (WGS) entry which is preliminary data.</text>
</comment>
<evidence type="ECO:0000313" key="2">
    <source>
        <dbReference type="EMBL" id="KAH7088950.1"/>
    </source>
</evidence>
<dbReference type="InterPro" id="IPR016135">
    <property type="entry name" value="UBQ-conjugating_enzyme/RWD"/>
</dbReference>
<dbReference type="InterPro" id="IPR000608">
    <property type="entry name" value="UBC"/>
</dbReference>
<accession>A0A8K0R8R5</accession>
<dbReference type="AlphaFoldDB" id="A0A8K0R8R5"/>
<dbReference type="OrthoDB" id="4331421at2759"/>
<name>A0A8K0R8R5_9PLEO</name>
<dbReference type="Gene3D" id="3.10.110.10">
    <property type="entry name" value="Ubiquitin Conjugating Enzyme"/>
    <property type="match status" value="1"/>
</dbReference>
<dbReference type="PROSITE" id="PS50127">
    <property type="entry name" value="UBC_2"/>
    <property type="match status" value="1"/>
</dbReference>
<proteinExistence type="predicted"/>
<evidence type="ECO:0000313" key="3">
    <source>
        <dbReference type="Proteomes" id="UP000813461"/>
    </source>
</evidence>
<reference evidence="2" key="1">
    <citation type="journal article" date="2021" name="Nat. Commun.">
        <title>Genetic determinants of endophytism in the Arabidopsis root mycobiome.</title>
        <authorList>
            <person name="Mesny F."/>
            <person name="Miyauchi S."/>
            <person name="Thiergart T."/>
            <person name="Pickel B."/>
            <person name="Atanasova L."/>
            <person name="Karlsson M."/>
            <person name="Huettel B."/>
            <person name="Barry K.W."/>
            <person name="Haridas S."/>
            <person name="Chen C."/>
            <person name="Bauer D."/>
            <person name="Andreopoulos W."/>
            <person name="Pangilinan J."/>
            <person name="LaButti K."/>
            <person name="Riley R."/>
            <person name="Lipzen A."/>
            <person name="Clum A."/>
            <person name="Drula E."/>
            <person name="Henrissat B."/>
            <person name="Kohler A."/>
            <person name="Grigoriev I.V."/>
            <person name="Martin F.M."/>
            <person name="Hacquard S."/>
        </authorList>
    </citation>
    <scope>NUCLEOTIDE SEQUENCE</scope>
    <source>
        <strain evidence="2">MPI-SDFR-AT-0120</strain>
    </source>
</reference>
<gene>
    <name evidence="2" type="ORF">FB567DRAFT_321428</name>
</gene>
<keyword evidence="3" id="KW-1185">Reference proteome</keyword>
<feature type="domain" description="UBC core" evidence="1">
    <location>
        <begin position="8"/>
        <end position="173"/>
    </location>
</feature>
<dbReference type="CDD" id="cd00195">
    <property type="entry name" value="UBCc_UEV"/>
    <property type="match status" value="1"/>
</dbReference>
<dbReference type="Proteomes" id="UP000813461">
    <property type="component" value="Unassembled WGS sequence"/>
</dbReference>
<evidence type="ECO:0000259" key="1">
    <source>
        <dbReference type="PROSITE" id="PS50127"/>
    </source>
</evidence>